<evidence type="ECO:0000313" key="3">
    <source>
        <dbReference type="Proteomes" id="UP000261828"/>
    </source>
</evidence>
<dbReference type="RefSeq" id="WP_116185627.1">
    <property type="nucleotide sequence ID" value="NZ_QTJX01000005.1"/>
</dbReference>
<feature type="domain" description="DinB-like" evidence="1">
    <location>
        <begin position="10"/>
        <end position="147"/>
    </location>
</feature>
<evidence type="ECO:0000259" key="1">
    <source>
        <dbReference type="Pfam" id="PF12867"/>
    </source>
</evidence>
<name>A0A371JM72_9FLAO</name>
<comment type="caution">
    <text evidence="2">The sequence shown here is derived from an EMBL/GenBank/DDBJ whole genome shotgun (WGS) entry which is preliminary data.</text>
</comment>
<dbReference type="Proteomes" id="UP000261828">
    <property type="component" value="Unassembled WGS sequence"/>
</dbReference>
<gene>
    <name evidence="2" type="ORF">DX873_16710</name>
</gene>
<dbReference type="OrthoDB" id="1434917at2"/>
<dbReference type="AlphaFoldDB" id="A0A371JM72"/>
<keyword evidence="3" id="KW-1185">Reference proteome</keyword>
<accession>A0A371JM72</accession>
<dbReference type="Gene3D" id="1.20.120.450">
    <property type="entry name" value="dinb family like domain"/>
    <property type="match status" value="1"/>
</dbReference>
<reference evidence="2 3" key="1">
    <citation type="submission" date="2018-08" db="EMBL/GenBank/DDBJ databases">
        <title>Muricauda nanhaiensis sp. nov., isolated from seawater of the South China Sea.</title>
        <authorList>
            <person name="Dang Y."/>
        </authorList>
    </citation>
    <scope>NUCLEOTIDE SEQUENCE [LARGE SCALE GENOMIC DNA]</scope>
    <source>
        <strain evidence="2 3">SM1704</strain>
    </source>
</reference>
<dbReference type="Pfam" id="PF12867">
    <property type="entry name" value="DinB_2"/>
    <property type="match status" value="1"/>
</dbReference>
<dbReference type="InterPro" id="IPR034660">
    <property type="entry name" value="DinB/YfiT-like"/>
</dbReference>
<dbReference type="SUPFAM" id="SSF109854">
    <property type="entry name" value="DinB/YfiT-like putative metalloenzymes"/>
    <property type="match status" value="1"/>
</dbReference>
<dbReference type="InterPro" id="IPR024775">
    <property type="entry name" value="DinB-like"/>
</dbReference>
<evidence type="ECO:0000313" key="2">
    <source>
        <dbReference type="EMBL" id="RDY58159.1"/>
    </source>
</evidence>
<organism evidence="2 3">
    <name type="scientific">Flagellimonas nanhaiensis</name>
    <dbReference type="NCBI Taxonomy" id="2292706"/>
    <lineage>
        <taxon>Bacteria</taxon>
        <taxon>Pseudomonadati</taxon>
        <taxon>Bacteroidota</taxon>
        <taxon>Flavobacteriia</taxon>
        <taxon>Flavobacteriales</taxon>
        <taxon>Flavobacteriaceae</taxon>
        <taxon>Flagellimonas</taxon>
    </lineage>
</organism>
<sequence>MLLESVIAELKRNRKIFQETLSGIPLELVYWKNNPKDWSLLEIICHLVDEEVEDFRARVEHTLIRPNEPLKPFDQIAWIVERNYNGQDFDTMLKRFDDERRESITWLRTTKDMNWDNTIEHPQLGSISARSFLWNWLAHDYHHIRQINKIKYAFLKQSSGDSLSYAGKW</sequence>
<proteinExistence type="predicted"/>
<protein>
    <submittedName>
        <fullName evidence="2">DinB family protein</fullName>
    </submittedName>
</protein>
<dbReference type="EMBL" id="QTJX01000005">
    <property type="protein sequence ID" value="RDY58159.1"/>
    <property type="molecule type" value="Genomic_DNA"/>
</dbReference>